<protein>
    <submittedName>
        <fullName evidence="1">Uncharacterized protein</fullName>
    </submittedName>
</protein>
<gene>
    <name evidence="1" type="ORF">MNBD_ALPHA04-314</name>
</gene>
<proteinExistence type="predicted"/>
<name>A0A3B0R5Y1_9ZZZZ</name>
<reference evidence="1" key="1">
    <citation type="submission" date="2018-06" db="EMBL/GenBank/DDBJ databases">
        <authorList>
            <person name="Zhirakovskaya E."/>
        </authorList>
    </citation>
    <scope>NUCLEOTIDE SEQUENCE</scope>
</reference>
<accession>A0A3B0R5Y1</accession>
<organism evidence="1">
    <name type="scientific">hydrothermal vent metagenome</name>
    <dbReference type="NCBI Taxonomy" id="652676"/>
    <lineage>
        <taxon>unclassified sequences</taxon>
        <taxon>metagenomes</taxon>
        <taxon>ecological metagenomes</taxon>
    </lineage>
</organism>
<evidence type="ECO:0000313" key="1">
    <source>
        <dbReference type="EMBL" id="VAV86977.1"/>
    </source>
</evidence>
<sequence>MTHLNLEQSLIVSDQIKTTCSALDNSISELAALTGTVVAASRASELAPAASQKILQAMASSVSQVIEGRADFVSAHAQMITLKQKSDHAETDFGCWGDGPLVNPLFGKLKAVV</sequence>
<dbReference type="EMBL" id="UOEF01000002">
    <property type="protein sequence ID" value="VAV86977.1"/>
    <property type="molecule type" value="Genomic_DNA"/>
</dbReference>
<dbReference type="AlphaFoldDB" id="A0A3B0R5Y1"/>